<dbReference type="InterPro" id="IPR024654">
    <property type="entry name" value="Calcineurin-like_PHP_lpxH"/>
</dbReference>
<name>A0A381ZI42_9ZZZZ</name>
<dbReference type="NCBIfam" id="TIGR00040">
    <property type="entry name" value="yfcE"/>
    <property type="match status" value="1"/>
</dbReference>
<sequence length="143" mass="15863">MRIGVVSDTHNNLRNVTRIVELFNEANVDVVVHTGDITQAKTLDVMADLQSPLVGVFGNNDQERASLDLAVAAHGFYFQDPPYEVVWESRRVVIVHDPAELDGVLTTNHDLALHGHTHLQRIEHRSSQLIFNPGECAGHLQGL</sequence>
<dbReference type="Pfam" id="PF12850">
    <property type="entry name" value="Metallophos_2"/>
    <property type="match status" value="1"/>
</dbReference>
<feature type="domain" description="Calcineurin-like phosphoesterase" evidence="1">
    <location>
        <begin position="1"/>
        <end position="140"/>
    </location>
</feature>
<dbReference type="SUPFAM" id="SSF56300">
    <property type="entry name" value="Metallo-dependent phosphatases"/>
    <property type="match status" value="1"/>
</dbReference>
<feature type="non-terminal residue" evidence="2">
    <location>
        <position position="143"/>
    </location>
</feature>
<dbReference type="EMBL" id="UINC01021280">
    <property type="protein sequence ID" value="SVA88492.1"/>
    <property type="molecule type" value="Genomic_DNA"/>
</dbReference>
<dbReference type="PANTHER" id="PTHR43165:SF1">
    <property type="entry name" value="PHOSPHODIESTERASE MJ0936"/>
    <property type="match status" value="1"/>
</dbReference>
<gene>
    <name evidence="2" type="ORF">METZ01_LOCUS141346</name>
</gene>
<dbReference type="InterPro" id="IPR029052">
    <property type="entry name" value="Metallo-depent_PP-like"/>
</dbReference>
<accession>A0A381ZI42</accession>
<dbReference type="Gene3D" id="3.60.21.10">
    <property type="match status" value="1"/>
</dbReference>
<evidence type="ECO:0000259" key="1">
    <source>
        <dbReference type="Pfam" id="PF12850"/>
    </source>
</evidence>
<organism evidence="2">
    <name type="scientific">marine metagenome</name>
    <dbReference type="NCBI Taxonomy" id="408172"/>
    <lineage>
        <taxon>unclassified sequences</taxon>
        <taxon>metagenomes</taxon>
        <taxon>ecological metagenomes</taxon>
    </lineage>
</organism>
<dbReference type="AlphaFoldDB" id="A0A381ZI42"/>
<dbReference type="InterPro" id="IPR000979">
    <property type="entry name" value="Phosphodiesterase_MJ0936/Vps29"/>
</dbReference>
<evidence type="ECO:0000313" key="2">
    <source>
        <dbReference type="EMBL" id="SVA88492.1"/>
    </source>
</evidence>
<proteinExistence type="predicted"/>
<dbReference type="InterPro" id="IPR053193">
    <property type="entry name" value="MetalloPDE_YfcE-like"/>
</dbReference>
<reference evidence="2" key="1">
    <citation type="submission" date="2018-05" db="EMBL/GenBank/DDBJ databases">
        <authorList>
            <person name="Lanie J.A."/>
            <person name="Ng W.-L."/>
            <person name="Kazmierczak K.M."/>
            <person name="Andrzejewski T.M."/>
            <person name="Davidsen T.M."/>
            <person name="Wayne K.J."/>
            <person name="Tettelin H."/>
            <person name="Glass J.I."/>
            <person name="Rusch D."/>
            <person name="Podicherti R."/>
            <person name="Tsui H.-C.T."/>
            <person name="Winkler M.E."/>
        </authorList>
    </citation>
    <scope>NUCLEOTIDE SEQUENCE</scope>
</reference>
<protein>
    <recommendedName>
        <fullName evidence="1">Calcineurin-like phosphoesterase domain-containing protein</fullName>
    </recommendedName>
</protein>
<dbReference type="PANTHER" id="PTHR43165">
    <property type="entry name" value="METALLOPHOSPHOESTERASE"/>
    <property type="match status" value="1"/>
</dbReference>